<sequence>MNVKRTRRRLPRLAAVGAGVVATTLTLNACGSDSSDDAGSGGGGGNGLEGATIVVSTFPFGQEDFEANIVEPFEEATGATVEIESGSNADRLTQLQLAAGDPGIDVMLISDTFAALGQDQGLFQEFDAEDVPNLDAIADFAVDDAYAGPAYTYQLNGVLYRTDELSAEEAADWGTFGDPALAGRVALPDISATAGQLTASGIGTQFGDGPYDMDTAFSTMGEWAPDVLQFYSSTTEVTNLISQGEIAAVPTISAFVPPLIAAGEPVNWVPPAEGRYMATNRLMIPDGAPNAEGAYAFIDYMLSVEGQQASVESDLPVNPEVAPSETFAELMGEAATDPVAAGYETLDPQQLVDNRTEWVERFAREVSGG</sequence>
<dbReference type="Proteomes" id="UP001183420">
    <property type="component" value="Unassembled WGS sequence"/>
</dbReference>
<dbReference type="SUPFAM" id="SSF53850">
    <property type="entry name" value="Periplasmic binding protein-like II"/>
    <property type="match status" value="1"/>
</dbReference>
<protein>
    <submittedName>
        <fullName evidence="3">Extracellular solute-binding protein</fullName>
    </submittedName>
</protein>
<evidence type="ECO:0000313" key="3">
    <source>
        <dbReference type="EMBL" id="MDT0318209.1"/>
    </source>
</evidence>
<evidence type="ECO:0000313" key="4">
    <source>
        <dbReference type="Proteomes" id="UP001183420"/>
    </source>
</evidence>
<keyword evidence="4" id="KW-1185">Reference proteome</keyword>
<name>A0ABU2LKV3_9ACTN</name>
<reference evidence="4" key="1">
    <citation type="submission" date="2023-07" db="EMBL/GenBank/DDBJ databases">
        <title>30 novel species of actinomycetes from the DSMZ collection.</title>
        <authorList>
            <person name="Nouioui I."/>
        </authorList>
    </citation>
    <scope>NUCLEOTIDE SEQUENCE [LARGE SCALE GENOMIC DNA]</scope>
    <source>
        <strain evidence="4">DSM 44918</strain>
    </source>
</reference>
<dbReference type="PANTHER" id="PTHR30006:SF2">
    <property type="entry name" value="ABC TRANSPORTER SUBSTRATE-BINDING PROTEIN"/>
    <property type="match status" value="1"/>
</dbReference>
<proteinExistence type="predicted"/>
<keyword evidence="1 2" id="KW-0732">Signal</keyword>
<comment type="caution">
    <text evidence="3">The sequence shown here is derived from an EMBL/GenBank/DDBJ whole genome shotgun (WGS) entry which is preliminary data.</text>
</comment>
<dbReference type="PANTHER" id="PTHR30006">
    <property type="entry name" value="THIAMINE-BINDING PERIPLASMIC PROTEIN-RELATED"/>
    <property type="match status" value="1"/>
</dbReference>
<organism evidence="3 4">
    <name type="scientific">Streptomyces millisiae</name>
    <dbReference type="NCBI Taxonomy" id="3075542"/>
    <lineage>
        <taxon>Bacteria</taxon>
        <taxon>Bacillati</taxon>
        <taxon>Actinomycetota</taxon>
        <taxon>Actinomycetes</taxon>
        <taxon>Kitasatosporales</taxon>
        <taxon>Streptomycetaceae</taxon>
        <taxon>Streptomyces</taxon>
    </lineage>
</organism>
<feature type="chain" id="PRO_5045803718" evidence="2">
    <location>
        <begin position="30"/>
        <end position="369"/>
    </location>
</feature>
<dbReference type="Gene3D" id="3.40.190.10">
    <property type="entry name" value="Periplasmic binding protein-like II"/>
    <property type="match status" value="2"/>
</dbReference>
<dbReference type="Pfam" id="PF13416">
    <property type="entry name" value="SBP_bac_8"/>
    <property type="match status" value="1"/>
</dbReference>
<dbReference type="EMBL" id="JAVREM010000005">
    <property type="protein sequence ID" value="MDT0318209.1"/>
    <property type="molecule type" value="Genomic_DNA"/>
</dbReference>
<feature type="signal peptide" evidence="2">
    <location>
        <begin position="1"/>
        <end position="29"/>
    </location>
</feature>
<evidence type="ECO:0000256" key="1">
    <source>
        <dbReference type="ARBA" id="ARBA00022729"/>
    </source>
</evidence>
<accession>A0ABU2LKV3</accession>
<dbReference type="RefSeq" id="WP_311596732.1">
    <property type="nucleotide sequence ID" value="NZ_JAVREM010000005.1"/>
</dbReference>
<evidence type="ECO:0000256" key="2">
    <source>
        <dbReference type="SAM" id="SignalP"/>
    </source>
</evidence>
<dbReference type="InterPro" id="IPR006059">
    <property type="entry name" value="SBP"/>
</dbReference>
<gene>
    <name evidence="3" type="ORF">RNC47_07670</name>
</gene>